<name>A0A8J7YZ26_9ARCH</name>
<dbReference type="EMBL" id="JAACVF010000149">
    <property type="protein sequence ID" value="NCN65504.1"/>
    <property type="molecule type" value="Genomic_DNA"/>
</dbReference>
<dbReference type="Proteomes" id="UP000738826">
    <property type="component" value="Unassembled WGS sequence"/>
</dbReference>
<accession>A0A8J7YZ26</accession>
<sequence length="62" mass="6922">MKKGVVCPHCNSKENSVRKGYVNGYQNYICKNCNHSFTIRTGTVFSHSKIPLKGGLLLSYSI</sequence>
<gene>
    <name evidence="2" type="ORF">GW779_01760</name>
    <name evidence="1" type="ORF">GW910_05535</name>
</gene>
<reference evidence="2" key="1">
    <citation type="submission" date="2019-11" db="EMBL/GenBank/DDBJ databases">
        <title>Lipid analysis of CO2-rich subsurface aquifers suggests an autotrophy-based deep biosphere with lysolipids enriched in CPR bacteria.</title>
        <authorList>
            <person name="Probst A.J."/>
            <person name="Elling F.J."/>
            <person name="Castelle C.J."/>
            <person name="Zhu Q."/>
            <person name="Elvert M."/>
            <person name="Birarda G."/>
            <person name="Holman H.-Y."/>
            <person name="Lane K.R."/>
            <person name="Ladd B."/>
            <person name="Ryan M.C."/>
            <person name="Woyke T."/>
            <person name="Hinrichs K.-U."/>
            <person name="Banfield J.F."/>
        </authorList>
    </citation>
    <scope>NUCLEOTIDE SEQUENCE</scope>
    <source>
        <strain evidence="1">CG_2015-01_33_1645</strain>
        <strain evidence="2">CG_2015-04_33_537</strain>
    </source>
</reference>
<dbReference type="EMBL" id="JAACQH010000028">
    <property type="protein sequence ID" value="NCS91136.1"/>
    <property type="molecule type" value="Genomic_DNA"/>
</dbReference>
<comment type="caution">
    <text evidence="2">The sequence shown here is derived from an EMBL/GenBank/DDBJ whole genome shotgun (WGS) entry which is preliminary data.</text>
</comment>
<evidence type="ECO:0000313" key="2">
    <source>
        <dbReference type="EMBL" id="NCS91136.1"/>
    </source>
</evidence>
<evidence type="ECO:0000313" key="3">
    <source>
        <dbReference type="Proteomes" id="UP000738826"/>
    </source>
</evidence>
<dbReference type="Proteomes" id="UP000768163">
    <property type="component" value="Unassembled WGS sequence"/>
</dbReference>
<dbReference type="AlphaFoldDB" id="A0A8J7YZ26"/>
<evidence type="ECO:0000313" key="1">
    <source>
        <dbReference type="EMBL" id="NCN65504.1"/>
    </source>
</evidence>
<proteinExistence type="predicted"/>
<protein>
    <submittedName>
        <fullName evidence="2">IS1 family transposase</fullName>
    </submittedName>
</protein>
<organism evidence="2 3">
    <name type="scientific">Candidatus Altarchaeum hamiconexum</name>
    <dbReference type="NCBI Taxonomy" id="1803513"/>
    <lineage>
        <taxon>Archaea</taxon>
        <taxon>Candidatus Altarchaeota</taxon>
        <taxon>Candidatus Altiarchaeia</taxon>
        <taxon>Candidatus Altarchaeales</taxon>
        <taxon>Candidatus Altarchaeaceae</taxon>
        <taxon>Candidatus Altarchaeum</taxon>
    </lineage>
</organism>